<name>A0A0C3AJB5_9AGAM</name>
<feature type="compositionally biased region" description="Low complexity" evidence="1">
    <location>
        <begin position="40"/>
        <end position="57"/>
    </location>
</feature>
<dbReference type="EMBL" id="KN822025">
    <property type="protein sequence ID" value="KIM64997.1"/>
    <property type="molecule type" value="Genomic_DNA"/>
</dbReference>
<evidence type="ECO:0000256" key="1">
    <source>
        <dbReference type="SAM" id="MobiDB-lite"/>
    </source>
</evidence>
<feature type="compositionally biased region" description="Basic and acidic residues" evidence="1">
    <location>
        <begin position="1"/>
        <end position="20"/>
    </location>
</feature>
<dbReference type="HOGENOM" id="CLU_009595_0_0_1"/>
<dbReference type="Proteomes" id="UP000053989">
    <property type="component" value="Unassembled WGS sequence"/>
</dbReference>
<feature type="region of interest" description="Disordered" evidence="1">
    <location>
        <begin position="109"/>
        <end position="144"/>
    </location>
</feature>
<gene>
    <name evidence="2" type="ORF">SCLCIDRAFT_1212677</name>
</gene>
<reference evidence="2 3" key="1">
    <citation type="submission" date="2014-04" db="EMBL/GenBank/DDBJ databases">
        <authorList>
            <consortium name="DOE Joint Genome Institute"/>
            <person name="Kuo A."/>
            <person name="Kohler A."/>
            <person name="Nagy L.G."/>
            <person name="Floudas D."/>
            <person name="Copeland A."/>
            <person name="Barry K.W."/>
            <person name="Cichocki N."/>
            <person name="Veneault-Fourrey C."/>
            <person name="LaButti K."/>
            <person name="Lindquist E.A."/>
            <person name="Lipzen A."/>
            <person name="Lundell T."/>
            <person name="Morin E."/>
            <person name="Murat C."/>
            <person name="Sun H."/>
            <person name="Tunlid A."/>
            <person name="Henrissat B."/>
            <person name="Grigoriev I.V."/>
            <person name="Hibbett D.S."/>
            <person name="Martin F."/>
            <person name="Nordberg H.P."/>
            <person name="Cantor M.N."/>
            <person name="Hua S.X."/>
        </authorList>
    </citation>
    <scope>NUCLEOTIDE SEQUENCE [LARGE SCALE GENOMIC DNA]</scope>
    <source>
        <strain evidence="2 3">Foug A</strain>
    </source>
</reference>
<protein>
    <submittedName>
        <fullName evidence="2">Uncharacterized protein</fullName>
    </submittedName>
</protein>
<proteinExistence type="predicted"/>
<keyword evidence="3" id="KW-1185">Reference proteome</keyword>
<dbReference type="AlphaFoldDB" id="A0A0C3AJB5"/>
<evidence type="ECO:0000313" key="2">
    <source>
        <dbReference type="EMBL" id="KIM64997.1"/>
    </source>
</evidence>
<feature type="compositionally biased region" description="Polar residues" evidence="1">
    <location>
        <begin position="308"/>
        <end position="318"/>
    </location>
</feature>
<dbReference type="InParanoid" id="A0A0C3AJB5"/>
<dbReference type="STRING" id="1036808.A0A0C3AJB5"/>
<feature type="region of interest" description="Disordered" evidence="1">
    <location>
        <begin position="347"/>
        <end position="375"/>
    </location>
</feature>
<feature type="region of interest" description="Disordered" evidence="1">
    <location>
        <begin position="281"/>
        <end position="322"/>
    </location>
</feature>
<reference evidence="3" key="2">
    <citation type="submission" date="2015-01" db="EMBL/GenBank/DDBJ databases">
        <title>Evolutionary Origins and Diversification of the Mycorrhizal Mutualists.</title>
        <authorList>
            <consortium name="DOE Joint Genome Institute"/>
            <consortium name="Mycorrhizal Genomics Consortium"/>
            <person name="Kohler A."/>
            <person name="Kuo A."/>
            <person name="Nagy L.G."/>
            <person name="Floudas D."/>
            <person name="Copeland A."/>
            <person name="Barry K.W."/>
            <person name="Cichocki N."/>
            <person name="Veneault-Fourrey C."/>
            <person name="LaButti K."/>
            <person name="Lindquist E.A."/>
            <person name="Lipzen A."/>
            <person name="Lundell T."/>
            <person name="Morin E."/>
            <person name="Murat C."/>
            <person name="Riley R."/>
            <person name="Ohm R."/>
            <person name="Sun H."/>
            <person name="Tunlid A."/>
            <person name="Henrissat B."/>
            <person name="Grigoriev I.V."/>
            <person name="Hibbett D.S."/>
            <person name="Martin F."/>
        </authorList>
    </citation>
    <scope>NUCLEOTIDE SEQUENCE [LARGE SCALE GENOMIC DNA]</scope>
    <source>
        <strain evidence="3">Foug A</strain>
    </source>
</reference>
<evidence type="ECO:0000313" key="3">
    <source>
        <dbReference type="Proteomes" id="UP000053989"/>
    </source>
</evidence>
<organism evidence="2 3">
    <name type="scientific">Scleroderma citrinum Foug A</name>
    <dbReference type="NCBI Taxonomy" id="1036808"/>
    <lineage>
        <taxon>Eukaryota</taxon>
        <taxon>Fungi</taxon>
        <taxon>Dikarya</taxon>
        <taxon>Basidiomycota</taxon>
        <taxon>Agaricomycotina</taxon>
        <taxon>Agaricomycetes</taxon>
        <taxon>Agaricomycetidae</taxon>
        <taxon>Boletales</taxon>
        <taxon>Sclerodermatineae</taxon>
        <taxon>Sclerodermataceae</taxon>
        <taxon>Scleroderma</taxon>
    </lineage>
</organism>
<dbReference type="OrthoDB" id="5599613at2759"/>
<accession>A0A0C3AJB5</accession>
<sequence length="920" mass="100286">MPKVTRQDKLNDRKVTDFFARRPSTSSLPAKLLPTPPAMPAQSRQSASSSALVTTASDHTTKAHPSANHVLDLSSATVITRSAMKRALSSDNCIGTVLPPTKNRVLRKSSNKRARMQDMPTQPVRQDVRASPSKAVPQAPTVPNNPASLNEPFEMLIHDDPAGFSPHSRRQVVDSSQSDEVELVLPLCKSRDSLNLQAPKRRRVTLASPDVHRPMAVDAPDFPPDTPMVSGIVTPIHPFVLPLPTNEASSLPLPVTPKALDGETKAAKLIADIRARAFASANVSSEDDKPLQYRDLDDSEDDELEISPVTQGNSSLHSEPNKKCDIFSSPLTSLPSSTEKLSYCLRSRHVTSQSSPSPSPSRPSRRSGRLPKAAPLHLPEEIVQKISPLSGSSLTCKKVFNPLHALLREKRAADKRGTSSAALHLAENNVRQGGREPFMDLVDEEVAKHRFRSLSPQADQTGIENYILGPRHTRMLGSDAGAAITKILADDRVDRGKDKELTTQREKALGVSLWITELTHDMDVGPGSTFTNASFGHGSIILDLMNHLYRTGDDAQLALLLESGAVINLPSQQLAPLVSSLFLIGLFSSACVADAAHNALRDVYTAGISGVVLSFSVICTALIQLGARFCVFEQVGWHIEGYPQDIHLTSEIRSEVLLRLVAAIKLTATSAALANDDVADHVLGLVLIGLDNATCHVLHTELNSTIDAICTYNATDLTTRASIHARILNFAAKLNPVNKARLVTFFSSGGSQTRHIAQWLAYCLLMSSSVPLRDQLPPLDSLIFLLSPPPESCQLFDVTCENTNYEDLGHYVSILAVALTNIAPYIEDERSVPQQSSITSMDGSPGKVKNTNLPLERLRLAVEAIHGRIVDTRAAHLDRSRVKAALQRLTMRLYFEHHAIKGASLRRRISTLQEWFSPRP</sequence>
<feature type="compositionally biased region" description="Basic and acidic residues" evidence="1">
    <location>
        <begin position="286"/>
        <end position="296"/>
    </location>
</feature>
<feature type="region of interest" description="Disordered" evidence="1">
    <location>
        <begin position="1"/>
        <end position="67"/>
    </location>
</feature>